<evidence type="ECO:0000256" key="5">
    <source>
        <dbReference type="ARBA" id="ARBA00022679"/>
    </source>
</evidence>
<dbReference type="OMA" id="FILEMNC"/>
<keyword evidence="16" id="KW-1185">Reference proteome</keyword>
<keyword evidence="5" id="KW-0808">Transferase</keyword>
<evidence type="ECO:0000256" key="11">
    <source>
        <dbReference type="ARBA" id="ARBA00047899"/>
    </source>
</evidence>
<dbReference type="GO" id="GO:0046872">
    <property type="term" value="F:metal ion binding"/>
    <property type="evidence" value="ECO:0007669"/>
    <property type="project" value="UniProtKB-KW"/>
</dbReference>
<comment type="catalytic activity">
    <reaction evidence="11">
        <text>L-threonyl-[protein] + ATP = O-phospho-L-threonyl-[protein] + ADP + H(+)</text>
        <dbReference type="Rhea" id="RHEA:46608"/>
        <dbReference type="Rhea" id="RHEA-COMP:11060"/>
        <dbReference type="Rhea" id="RHEA-COMP:11605"/>
        <dbReference type="ChEBI" id="CHEBI:15378"/>
        <dbReference type="ChEBI" id="CHEBI:30013"/>
        <dbReference type="ChEBI" id="CHEBI:30616"/>
        <dbReference type="ChEBI" id="CHEBI:61977"/>
        <dbReference type="ChEBI" id="CHEBI:456216"/>
        <dbReference type="EC" id="2.7.11.1"/>
    </reaction>
</comment>
<dbReference type="CDD" id="cd05144">
    <property type="entry name" value="RIO2_C"/>
    <property type="match status" value="1"/>
</dbReference>
<dbReference type="SUPFAM" id="SSF56112">
    <property type="entry name" value="Protein kinase-like (PK-like)"/>
    <property type="match status" value="1"/>
</dbReference>
<evidence type="ECO:0000256" key="4">
    <source>
        <dbReference type="ARBA" id="ARBA00022527"/>
    </source>
</evidence>
<keyword evidence="10" id="KW-0460">Magnesium</keyword>
<dbReference type="PANTHER" id="PTHR45852">
    <property type="entry name" value="SER/THR-PROTEIN KINASE RIO2"/>
    <property type="match status" value="1"/>
</dbReference>
<dbReference type="InterPro" id="IPR018934">
    <property type="entry name" value="RIO_dom"/>
</dbReference>
<dbReference type="InterPro" id="IPR011009">
    <property type="entry name" value="Kinase-like_dom_sf"/>
</dbReference>
<dbReference type="GO" id="GO:0004674">
    <property type="term" value="F:protein serine/threonine kinase activity"/>
    <property type="evidence" value="ECO:0007669"/>
    <property type="project" value="UniProtKB-KW"/>
</dbReference>
<dbReference type="InterPro" id="IPR018935">
    <property type="entry name" value="RIO_kinase_CS"/>
</dbReference>
<dbReference type="PANTHER" id="PTHR45852:SF1">
    <property type="entry name" value="SERINE_THREONINE-PROTEIN KINASE RIO2"/>
    <property type="match status" value="1"/>
</dbReference>
<dbReference type="SUPFAM" id="SSF46785">
    <property type="entry name" value="Winged helix' DNA-binding domain"/>
    <property type="match status" value="1"/>
</dbReference>
<dbReference type="GO" id="GO:0030490">
    <property type="term" value="P:maturation of SSU-rRNA"/>
    <property type="evidence" value="ECO:0007669"/>
    <property type="project" value="TreeGrafter"/>
</dbReference>
<keyword evidence="9" id="KW-0067">ATP-binding</keyword>
<dbReference type="PROSITE" id="PS01245">
    <property type="entry name" value="RIO1"/>
    <property type="match status" value="1"/>
</dbReference>
<evidence type="ECO:0000256" key="3">
    <source>
        <dbReference type="ARBA" id="ARBA00012513"/>
    </source>
</evidence>
<dbReference type="Gene3D" id="3.30.200.20">
    <property type="entry name" value="Phosphorylase Kinase, domain 1"/>
    <property type="match status" value="1"/>
</dbReference>
<dbReference type="RefSeq" id="XP_012896999.1">
    <property type="nucleotide sequence ID" value="XM_013041545.1"/>
</dbReference>
<dbReference type="FunFam" id="3.30.200.20:FF:000052">
    <property type="entry name" value="Serine/threonine-protein kinase RIO2"/>
    <property type="match status" value="1"/>
</dbReference>
<dbReference type="Gene3D" id="1.10.10.10">
    <property type="entry name" value="Winged helix-like DNA-binding domain superfamily/Winged helix DNA-binding domain"/>
    <property type="match status" value="1"/>
</dbReference>
<dbReference type="InterPro" id="IPR036390">
    <property type="entry name" value="WH_DNA-bd_sf"/>
</dbReference>
<dbReference type="GO" id="GO:0005634">
    <property type="term" value="C:nucleus"/>
    <property type="evidence" value="ECO:0007669"/>
    <property type="project" value="TreeGrafter"/>
</dbReference>
<dbReference type="OrthoDB" id="10258631at2759"/>
<dbReference type="InterPro" id="IPR000687">
    <property type="entry name" value="RIO_kinase"/>
</dbReference>
<dbReference type="SMART" id="SM00090">
    <property type="entry name" value="RIO"/>
    <property type="match status" value="1"/>
</dbReference>
<feature type="compositionally biased region" description="Basic residues" evidence="13">
    <location>
        <begin position="305"/>
        <end position="331"/>
    </location>
</feature>
<keyword evidence="8" id="KW-0418">Kinase</keyword>
<organism evidence="15">
    <name type="scientific">Blastocystis hominis</name>
    <dbReference type="NCBI Taxonomy" id="12968"/>
    <lineage>
        <taxon>Eukaryota</taxon>
        <taxon>Sar</taxon>
        <taxon>Stramenopiles</taxon>
        <taxon>Bigyra</taxon>
        <taxon>Opalozoa</taxon>
        <taxon>Opalinata</taxon>
        <taxon>Blastocystidae</taxon>
        <taxon>Blastocystis</taxon>
    </lineage>
</organism>
<dbReference type="GeneID" id="24920048"/>
<evidence type="ECO:0000256" key="2">
    <source>
        <dbReference type="ARBA" id="ARBA00009196"/>
    </source>
</evidence>
<dbReference type="GO" id="GO:0005524">
    <property type="term" value="F:ATP binding"/>
    <property type="evidence" value="ECO:0007669"/>
    <property type="project" value="UniProtKB-KW"/>
</dbReference>
<evidence type="ECO:0000256" key="13">
    <source>
        <dbReference type="SAM" id="MobiDB-lite"/>
    </source>
</evidence>
<dbReference type="Pfam" id="PF09202">
    <property type="entry name" value="Rio2_N"/>
    <property type="match status" value="1"/>
</dbReference>
<dbReference type="Proteomes" id="UP000008312">
    <property type="component" value="Unassembled WGS sequence"/>
</dbReference>
<feature type="domain" description="RIO kinase" evidence="14">
    <location>
        <begin position="41"/>
        <end position="268"/>
    </location>
</feature>
<feature type="compositionally biased region" description="Basic residues" evidence="13">
    <location>
        <begin position="355"/>
        <end position="372"/>
    </location>
</feature>
<keyword evidence="6" id="KW-0479">Metal-binding</keyword>
<keyword evidence="7" id="KW-0547">Nucleotide-binding</keyword>
<gene>
    <name evidence="15" type="ORF">GSBLH_T00002919001</name>
</gene>
<feature type="region of interest" description="Disordered" evidence="13">
    <location>
        <begin position="305"/>
        <end position="372"/>
    </location>
</feature>
<dbReference type="GO" id="GO:0030688">
    <property type="term" value="C:preribosome, small subunit precursor"/>
    <property type="evidence" value="ECO:0007669"/>
    <property type="project" value="TreeGrafter"/>
</dbReference>
<evidence type="ECO:0000256" key="7">
    <source>
        <dbReference type="ARBA" id="ARBA00022741"/>
    </source>
</evidence>
<dbReference type="InParanoid" id="D8M4G2"/>
<dbReference type="Pfam" id="PF01163">
    <property type="entry name" value="RIO1"/>
    <property type="match status" value="1"/>
</dbReference>
<dbReference type="EC" id="2.7.11.1" evidence="3"/>
<proteinExistence type="inferred from homology"/>
<name>D8M4G2_BLAHO</name>
<evidence type="ECO:0000256" key="8">
    <source>
        <dbReference type="ARBA" id="ARBA00022777"/>
    </source>
</evidence>
<dbReference type="GO" id="GO:0005829">
    <property type="term" value="C:cytosol"/>
    <property type="evidence" value="ECO:0007669"/>
    <property type="project" value="TreeGrafter"/>
</dbReference>
<comment type="cofactor">
    <cofactor evidence="1">
        <name>Mg(2+)</name>
        <dbReference type="ChEBI" id="CHEBI:18420"/>
    </cofactor>
</comment>
<dbReference type="InterPro" id="IPR030484">
    <property type="entry name" value="Rio2"/>
</dbReference>
<evidence type="ECO:0000256" key="1">
    <source>
        <dbReference type="ARBA" id="ARBA00001946"/>
    </source>
</evidence>
<protein>
    <recommendedName>
        <fullName evidence="3">non-specific serine/threonine protein kinase</fullName>
        <ecNumber evidence="3">2.7.11.1</ecNumber>
    </recommendedName>
</protein>
<dbReference type="InterPro" id="IPR036388">
    <property type="entry name" value="WH-like_DNA-bd_sf"/>
</dbReference>
<evidence type="ECO:0000256" key="10">
    <source>
        <dbReference type="ARBA" id="ARBA00022842"/>
    </source>
</evidence>
<dbReference type="FunCoup" id="D8M4G2">
    <property type="interactions" value="419"/>
</dbReference>
<evidence type="ECO:0000256" key="6">
    <source>
        <dbReference type="ARBA" id="ARBA00022723"/>
    </source>
</evidence>
<dbReference type="EMBL" id="FN668653">
    <property type="protein sequence ID" value="CBK22951.2"/>
    <property type="molecule type" value="Genomic_DNA"/>
</dbReference>
<dbReference type="AlphaFoldDB" id="D8M4G2"/>
<reference evidence="15" key="1">
    <citation type="submission" date="2010-02" db="EMBL/GenBank/DDBJ databases">
        <title>Sequencing and annotation of the Blastocystis hominis genome.</title>
        <authorList>
            <person name="Wincker P."/>
        </authorList>
    </citation>
    <scope>NUCLEOTIDE SEQUENCE</scope>
    <source>
        <strain evidence="15">Singapore isolate B</strain>
    </source>
</reference>
<evidence type="ECO:0000313" key="16">
    <source>
        <dbReference type="Proteomes" id="UP000008312"/>
    </source>
</evidence>
<accession>D8M4G2</accession>
<evidence type="ECO:0000256" key="9">
    <source>
        <dbReference type="ARBA" id="ARBA00022840"/>
    </source>
</evidence>
<dbReference type="Gene3D" id="1.10.510.10">
    <property type="entry name" value="Transferase(Phosphotransferase) domain 1"/>
    <property type="match status" value="1"/>
</dbReference>
<sequence length="399" mass="46853">MGMKNHDLVPIPLIVSLSNLRHGGVHKILSDLLRDKLVSHERKVYDGYRLTYLGYDFLALRSMMKRGNVVSVGRKIGVGKESDIYIVQNEEGEELALKLQRLGRISFRAIKQKRDYLGKRQSASWMYMSRLAAIKEFAFMKALHDAGFSVPRPVDQNRHCVLMSLAKGIPLYQITEYDAVPQLYDAMMEMVVDLARHGLIHGDFNEFNLILDESTRALTLIDFPQMVSTSHENAEMYFDRDVECVARFFRRRFNYERTEKPRLSDITNEFKLDRSVQASGFSAEDEQLLLEVGETWKLEGRWRISRSKKKKTRGTKTKTKTKTKRERRLAKKRETEKLGKLGKRKVRKANSPSKMKMKMKRTKKKKRGKMMRTKKMKRMTLMMMMMMMKKKKKKRKKFV</sequence>
<evidence type="ECO:0000313" key="15">
    <source>
        <dbReference type="EMBL" id="CBK22951.2"/>
    </source>
</evidence>
<comment type="similarity">
    <text evidence="2">Belongs to the protein kinase superfamily. RIO-type Ser/Thr kinase family.</text>
</comment>
<keyword evidence="4" id="KW-0723">Serine/threonine-protein kinase</keyword>
<evidence type="ECO:0000256" key="12">
    <source>
        <dbReference type="ARBA" id="ARBA00048679"/>
    </source>
</evidence>
<comment type="catalytic activity">
    <reaction evidence="12">
        <text>L-seryl-[protein] + ATP = O-phospho-L-seryl-[protein] + ADP + H(+)</text>
        <dbReference type="Rhea" id="RHEA:17989"/>
        <dbReference type="Rhea" id="RHEA-COMP:9863"/>
        <dbReference type="Rhea" id="RHEA-COMP:11604"/>
        <dbReference type="ChEBI" id="CHEBI:15378"/>
        <dbReference type="ChEBI" id="CHEBI:29999"/>
        <dbReference type="ChEBI" id="CHEBI:30616"/>
        <dbReference type="ChEBI" id="CHEBI:83421"/>
        <dbReference type="ChEBI" id="CHEBI:456216"/>
        <dbReference type="EC" id="2.7.11.1"/>
    </reaction>
</comment>
<dbReference type="InterPro" id="IPR015285">
    <property type="entry name" value="RIO2_wHTH_N"/>
</dbReference>
<evidence type="ECO:0000259" key="14">
    <source>
        <dbReference type="SMART" id="SM00090"/>
    </source>
</evidence>